<dbReference type="InterPro" id="IPR036388">
    <property type="entry name" value="WH-like_DNA-bd_sf"/>
</dbReference>
<dbReference type="PANTHER" id="PTHR24567:SF68">
    <property type="entry name" value="DNA-BINDING TRANSCRIPTIONAL DUAL REGULATOR CRP"/>
    <property type="match status" value="1"/>
</dbReference>
<dbReference type="EMBL" id="JACVEW010000023">
    <property type="protein sequence ID" value="MBP0049717.1"/>
    <property type="molecule type" value="Genomic_DNA"/>
</dbReference>
<dbReference type="InterPro" id="IPR012318">
    <property type="entry name" value="HTH_CRP"/>
</dbReference>
<feature type="domain" description="Cyclic nucleotide-binding" evidence="5">
    <location>
        <begin position="28"/>
        <end position="145"/>
    </location>
</feature>
<dbReference type="InterPro" id="IPR000595">
    <property type="entry name" value="cNMP-bd_dom"/>
</dbReference>
<proteinExistence type="predicted"/>
<evidence type="ECO:0000256" key="3">
    <source>
        <dbReference type="ARBA" id="ARBA00023163"/>
    </source>
</evidence>
<dbReference type="InterPro" id="IPR018488">
    <property type="entry name" value="cNMP-bd_CS"/>
</dbReference>
<dbReference type="InterPro" id="IPR036390">
    <property type="entry name" value="WH_DNA-bd_sf"/>
</dbReference>
<dbReference type="SMART" id="SM00100">
    <property type="entry name" value="cNMP"/>
    <property type="match status" value="1"/>
</dbReference>
<dbReference type="Pfam" id="PF00027">
    <property type="entry name" value="cNMP_binding"/>
    <property type="match status" value="1"/>
</dbReference>
<accession>A0ABS3ZDE0</accession>
<evidence type="ECO:0000313" key="8">
    <source>
        <dbReference type="Proteomes" id="UP000810171"/>
    </source>
</evidence>
<dbReference type="InterPro" id="IPR018490">
    <property type="entry name" value="cNMP-bd_dom_sf"/>
</dbReference>
<keyword evidence="2" id="KW-0238">DNA-binding</keyword>
<gene>
    <name evidence="7" type="ORF">H9C73_13345</name>
</gene>
<dbReference type="PROSITE" id="PS51063">
    <property type="entry name" value="HTH_CRP_2"/>
    <property type="match status" value="1"/>
</dbReference>
<dbReference type="Pfam" id="PF13545">
    <property type="entry name" value="HTH_Crp_2"/>
    <property type="match status" value="1"/>
</dbReference>
<dbReference type="PANTHER" id="PTHR24567">
    <property type="entry name" value="CRP FAMILY TRANSCRIPTIONAL REGULATORY PROTEIN"/>
    <property type="match status" value="1"/>
</dbReference>
<dbReference type="InterPro" id="IPR050397">
    <property type="entry name" value="Env_Response_Regulators"/>
</dbReference>
<organism evidence="7 8">
    <name type="scientific">Marinobacterium alkalitolerans</name>
    <dbReference type="NCBI Taxonomy" id="1542925"/>
    <lineage>
        <taxon>Bacteria</taxon>
        <taxon>Pseudomonadati</taxon>
        <taxon>Pseudomonadota</taxon>
        <taxon>Gammaproteobacteria</taxon>
        <taxon>Oceanospirillales</taxon>
        <taxon>Oceanospirillaceae</taxon>
        <taxon>Marinobacterium</taxon>
    </lineage>
</organism>
<comment type="caution">
    <text evidence="7">The sequence shown here is derived from an EMBL/GenBank/DDBJ whole genome shotgun (WGS) entry which is preliminary data.</text>
</comment>
<protein>
    <submittedName>
        <fullName evidence="7">Cyclic nucleotide-binding domain-containing protein</fullName>
    </submittedName>
</protein>
<sequence length="236" mass="26751">MEYRSKAYPDQKSRSQLTQMSQAQRLQLDEESERLFLSHSLRRSFDKGNVIVRSGDAAESLYYIVSGSVVVTVENREGRDLIVAYLTAGQFFGEAGLFFDDITRTAWVKAREKCELAVMPYARFHQLVPERIELMYAVGRQLVHRLISSTDISADFAFNDATIRLARALVRMLQQSQASNMAEFTCTRQELARMIGCSREVAGKALKKLHEDGLIAVDGKRITILPEMKAFLEESV</sequence>
<feature type="compositionally biased region" description="Polar residues" evidence="4">
    <location>
        <begin position="14"/>
        <end position="23"/>
    </location>
</feature>
<feature type="compositionally biased region" description="Basic and acidic residues" evidence="4">
    <location>
        <begin position="1"/>
        <end position="13"/>
    </location>
</feature>
<dbReference type="PROSITE" id="PS50042">
    <property type="entry name" value="CNMP_BINDING_3"/>
    <property type="match status" value="1"/>
</dbReference>
<reference evidence="7 8" key="1">
    <citation type="submission" date="2020-09" db="EMBL/GenBank/DDBJ databases">
        <authorList>
            <person name="Tanuku N.R.S."/>
        </authorList>
    </citation>
    <scope>NUCLEOTIDE SEQUENCE [LARGE SCALE GENOMIC DNA]</scope>
    <source>
        <strain evidence="7 8">AK62</strain>
    </source>
</reference>
<dbReference type="Gene3D" id="2.60.120.10">
    <property type="entry name" value="Jelly Rolls"/>
    <property type="match status" value="1"/>
</dbReference>
<keyword evidence="1" id="KW-0805">Transcription regulation</keyword>
<dbReference type="PROSITE" id="PS00889">
    <property type="entry name" value="CNMP_BINDING_2"/>
    <property type="match status" value="1"/>
</dbReference>
<dbReference type="InterPro" id="IPR014710">
    <property type="entry name" value="RmlC-like_jellyroll"/>
</dbReference>
<feature type="region of interest" description="Disordered" evidence="4">
    <location>
        <begin position="1"/>
        <end position="23"/>
    </location>
</feature>
<evidence type="ECO:0000256" key="1">
    <source>
        <dbReference type="ARBA" id="ARBA00023015"/>
    </source>
</evidence>
<dbReference type="PROSITE" id="PS00888">
    <property type="entry name" value="CNMP_BINDING_1"/>
    <property type="match status" value="1"/>
</dbReference>
<name>A0ABS3ZDE0_9GAMM</name>
<dbReference type="SUPFAM" id="SSF46785">
    <property type="entry name" value="Winged helix' DNA-binding domain"/>
    <property type="match status" value="1"/>
</dbReference>
<dbReference type="Gene3D" id="1.10.10.10">
    <property type="entry name" value="Winged helix-like DNA-binding domain superfamily/Winged helix DNA-binding domain"/>
    <property type="match status" value="1"/>
</dbReference>
<dbReference type="SMART" id="SM00419">
    <property type="entry name" value="HTH_CRP"/>
    <property type="match status" value="1"/>
</dbReference>
<keyword evidence="3" id="KW-0804">Transcription</keyword>
<evidence type="ECO:0000256" key="2">
    <source>
        <dbReference type="ARBA" id="ARBA00023125"/>
    </source>
</evidence>
<evidence type="ECO:0000313" key="7">
    <source>
        <dbReference type="EMBL" id="MBP0049717.1"/>
    </source>
</evidence>
<evidence type="ECO:0000259" key="5">
    <source>
        <dbReference type="PROSITE" id="PS50042"/>
    </source>
</evidence>
<evidence type="ECO:0000256" key="4">
    <source>
        <dbReference type="SAM" id="MobiDB-lite"/>
    </source>
</evidence>
<dbReference type="SUPFAM" id="SSF51206">
    <property type="entry name" value="cAMP-binding domain-like"/>
    <property type="match status" value="1"/>
</dbReference>
<dbReference type="RefSeq" id="WP_209288402.1">
    <property type="nucleotide sequence ID" value="NZ_JACVEW010000023.1"/>
</dbReference>
<keyword evidence="8" id="KW-1185">Reference proteome</keyword>
<feature type="domain" description="HTH crp-type" evidence="6">
    <location>
        <begin position="159"/>
        <end position="228"/>
    </location>
</feature>
<dbReference type="CDD" id="cd00038">
    <property type="entry name" value="CAP_ED"/>
    <property type="match status" value="1"/>
</dbReference>
<dbReference type="Proteomes" id="UP000810171">
    <property type="component" value="Unassembled WGS sequence"/>
</dbReference>
<evidence type="ECO:0000259" key="6">
    <source>
        <dbReference type="PROSITE" id="PS51063"/>
    </source>
</evidence>